<comment type="subunit">
    <text evidence="3">Homodimer.</text>
</comment>
<dbReference type="GO" id="GO:0008821">
    <property type="term" value="F:crossover junction DNA endonuclease activity"/>
    <property type="evidence" value="ECO:0007669"/>
    <property type="project" value="UniProtKB-EC"/>
</dbReference>
<evidence type="ECO:0000256" key="15">
    <source>
        <dbReference type="ARBA" id="ARBA00029488"/>
    </source>
</evidence>
<evidence type="ECO:0000256" key="8">
    <source>
        <dbReference type="ARBA" id="ARBA00022763"/>
    </source>
</evidence>
<keyword evidence="12" id="KW-0234">DNA repair</keyword>
<evidence type="ECO:0000256" key="1">
    <source>
        <dbReference type="ARBA" id="ARBA00001946"/>
    </source>
</evidence>
<evidence type="ECO:0000256" key="10">
    <source>
        <dbReference type="ARBA" id="ARBA00022842"/>
    </source>
</evidence>
<dbReference type="GO" id="GO:0000287">
    <property type="term" value="F:magnesium ion binding"/>
    <property type="evidence" value="ECO:0007669"/>
    <property type="project" value="InterPro"/>
</dbReference>
<dbReference type="EC" id="3.1.21.10" evidence="15"/>
<keyword evidence="9" id="KW-0378">Hydrolase</keyword>
<evidence type="ECO:0000256" key="14">
    <source>
        <dbReference type="ARBA" id="ARBA00029354"/>
    </source>
</evidence>
<comment type="similarity">
    <text evidence="2">Belongs to the RusA family.</text>
</comment>
<evidence type="ECO:0000313" key="19">
    <source>
        <dbReference type="Proteomes" id="UP001383096"/>
    </source>
</evidence>
<dbReference type="Gene3D" id="3.30.1330.70">
    <property type="entry name" value="Holliday junction resolvase RusA"/>
    <property type="match status" value="1"/>
</dbReference>
<evidence type="ECO:0000256" key="16">
    <source>
        <dbReference type="ARBA" id="ARBA00030920"/>
    </source>
</evidence>
<protein>
    <recommendedName>
        <fullName evidence="4">Crossover junction endodeoxyribonuclease RusA</fullName>
        <ecNumber evidence="15">3.1.21.10</ecNumber>
    </recommendedName>
    <alternativeName>
        <fullName evidence="16">Holliday junction nuclease RusA</fullName>
    </alternativeName>
    <alternativeName>
        <fullName evidence="17">Holliday junction resolvase</fullName>
    </alternativeName>
</protein>
<keyword evidence="7" id="KW-0255">Endonuclease</keyword>
<evidence type="ECO:0000256" key="17">
    <source>
        <dbReference type="ARBA" id="ARBA00031953"/>
    </source>
</evidence>
<evidence type="ECO:0000256" key="9">
    <source>
        <dbReference type="ARBA" id="ARBA00022801"/>
    </source>
</evidence>
<dbReference type="EMBL" id="CP146670">
    <property type="protein sequence ID" value="WWX73780.1"/>
    <property type="molecule type" value="Genomic_DNA"/>
</dbReference>
<dbReference type="Pfam" id="PF05866">
    <property type="entry name" value="RusA"/>
    <property type="match status" value="1"/>
</dbReference>
<dbReference type="InterPro" id="IPR036614">
    <property type="entry name" value="RusA-like_sf"/>
</dbReference>
<evidence type="ECO:0000313" key="18">
    <source>
        <dbReference type="EMBL" id="WWX73780.1"/>
    </source>
</evidence>
<keyword evidence="8" id="KW-0227">DNA damage</keyword>
<proteinExistence type="inferred from homology"/>
<organism evidence="18 19">
    <name type="scientific">Escherichia coli</name>
    <dbReference type="NCBI Taxonomy" id="562"/>
    <lineage>
        <taxon>Bacteria</taxon>
        <taxon>Pseudomonadati</taxon>
        <taxon>Pseudomonadota</taxon>
        <taxon>Gammaproteobacteria</taxon>
        <taxon>Enterobacterales</taxon>
        <taxon>Enterobacteriaceae</taxon>
        <taxon>Escherichia</taxon>
    </lineage>
</organism>
<dbReference type="InterPro" id="IPR016281">
    <property type="entry name" value="Endonuclease_RusA"/>
</dbReference>
<keyword evidence="11" id="KW-0233">DNA recombination</keyword>
<evidence type="ECO:0000256" key="11">
    <source>
        <dbReference type="ARBA" id="ARBA00023172"/>
    </source>
</evidence>
<evidence type="ECO:0000256" key="3">
    <source>
        <dbReference type="ARBA" id="ARBA00011738"/>
    </source>
</evidence>
<comment type="catalytic activity">
    <reaction evidence="14">
        <text>Endonucleolytic cleavage at a junction such as a reciprocal single-stranded crossover between two homologous DNA duplexes (Holliday junction).</text>
        <dbReference type="EC" id="3.1.21.10"/>
    </reaction>
</comment>
<evidence type="ECO:0000256" key="6">
    <source>
        <dbReference type="ARBA" id="ARBA00022723"/>
    </source>
</evidence>
<evidence type="ECO:0000256" key="13">
    <source>
        <dbReference type="ARBA" id="ARBA00024745"/>
    </source>
</evidence>
<reference evidence="18" key="1">
    <citation type="submission" date="2024-03" db="EMBL/GenBank/DDBJ databases">
        <title>Epithelial relay of microbial signals coordinates intestinal macrophage supported barrier repair.</title>
        <authorList>
            <person name="Tsai M.T."/>
        </authorList>
    </citation>
    <scope>NUCLEOTIDE SEQUENCE</scope>
    <source>
        <strain evidence="18">MS 21-1</strain>
    </source>
</reference>
<comment type="cofactor">
    <cofactor evidence="1">
        <name>Mg(2+)</name>
        <dbReference type="ChEBI" id="CHEBI:18420"/>
    </cofactor>
</comment>
<dbReference type="GO" id="GO:0006310">
    <property type="term" value="P:DNA recombination"/>
    <property type="evidence" value="ECO:0007669"/>
    <property type="project" value="UniProtKB-KW"/>
</dbReference>
<dbReference type="PIRSF" id="PIRSF001007">
    <property type="entry name" value="RusA"/>
    <property type="match status" value="1"/>
</dbReference>
<evidence type="ECO:0000256" key="2">
    <source>
        <dbReference type="ARBA" id="ARBA00008865"/>
    </source>
</evidence>
<name>A0AAX4LI40_ECOLX</name>
<dbReference type="AlphaFoldDB" id="A0AAX4LI40"/>
<dbReference type="Proteomes" id="UP001383096">
    <property type="component" value="Chromosome"/>
</dbReference>
<keyword evidence="6" id="KW-0479">Metal-binding</keyword>
<evidence type="ECO:0000256" key="12">
    <source>
        <dbReference type="ARBA" id="ARBA00023204"/>
    </source>
</evidence>
<dbReference type="InterPro" id="IPR008822">
    <property type="entry name" value="Endonuclease_RusA-like"/>
</dbReference>
<evidence type="ECO:0000256" key="4">
    <source>
        <dbReference type="ARBA" id="ARBA00014885"/>
    </source>
</evidence>
<evidence type="ECO:0000256" key="7">
    <source>
        <dbReference type="ARBA" id="ARBA00022759"/>
    </source>
</evidence>
<evidence type="ECO:0000256" key="5">
    <source>
        <dbReference type="ARBA" id="ARBA00022722"/>
    </source>
</evidence>
<keyword evidence="10" id="KW-0460">Magnesium</keyword>
<keyword evidence="5" id="KW-0540">Nuclease</keyword>
<comment type="function">
    <text evidence="13">Endonuclease that resolves Holliday junction intermediates made during homologous genetic recombination and DNA repair. Exhibits sequence and structure-selective cleavage of four-way DNA junctions, where it introduces symmetrical nicks in two strands of the same polarity at the 5' side of CC dinucleotides. Corrects the defects in genetic recombination and DNA repair associated with inactivation of RuvAB or RuvC.</text>
</comment>
<gene>
    <name evidence="18" type="ORF">V9Z47_12615</name>
</gene>
<dbReference type="GO" id="GO:0006281">
    <property type="term" value="P:DNA repair"/>
    <property type="evidence" value="ECO:0007669"/>
    <property type="project" value="UniProtKB-KW"/>
</dbReference>
<accession>A0AAX4LI40</accession>
<dbReference type="RefSeq" id="WP_001008216.1">
    <property type="nucleotide sequence ID" value="NZ_BGAG01000019.1"/>
</dbReference>
<dbReference type="SUPFAM" id="SSF103084">
    <property type="entry name" value="Holliday junction resolvase RusA"/>
    <property type="match status" value="1"/>
</dbReference>
<sequence length="135" mass="15916">MNEYSFSLPYPPSNNRYYRHSRGFHYISKVGKEYREQVRDIIELLNLNINLPCRLAIAIYAAPPDNRIRDLDNIPKCLFDSLTYAGFWRDDGQIDSIKIVRCRKVKGGRLFIKIRERGDLLPDIDEYATNMWGEQ</sequence>